<dbReference type="SUPFAM" id="SSF52091">
    <property type="entry name" value="SpoIIaa-like"/>
    <property type="match status" value="1"/>
</dbReference>
<dbReference type="NCBIfam" id="TIGR00377">
    <property type="entry name" value="ant_ant_sig"/>
    <property type="match status" value="1"/>
</dbReference>
<dbReference type="PANTHER" id="PTHR33495">
    <property type="entry name" value="ANTI-SIGMA FACTOR ANTAGONIST TM_1081-RELATED-RELATED"/>
    <property type="match status" value="1"/>
</dbReference>
<proteinExistence type="inferred from homology"/>
<dbReference type="EMBL" id="FOKG01000011">
    <property type="protein sequence ID" value="SFB43285.1"/>
    <property type="molecule type" value="Genomic_DNA"/>
</dbReference>
<dbReference type="CDD" id="cd07043">
    <property type="entry name" value="STAS_anti-anti-sigma_factors"/>
    <property type="match status" value="1"/>
</dbReference>
<dbReference type="InterPro" id="IPR036513">
    <property type="entry name" value="STAS_dom_sf"/>
</dbReference>
<dbReference type="Proteomes" id="UP000243799">
    <property type="component" value="Unassembled WGS sequence"/>
</dbReference>
<dbReference type="OrthoDB" id="3481860at2"/>
<dbReference type="RefSeq" id="WP_091674567.1">
    <property type="nucleotide sequence ID" value="NZ_FOKG01000011.1"/>
</dbReference>
<accession>A0A1I1AYW3</accession>
<name>A0A1I1AYW3_9PSEU</name>
<dbReference type="AlphaFoldDB" id="A0A1I1AYW3"/>
<dbReference type="STRING" id="490629.SAMN05216266_11180"/>
<dbReference type="PROSITE" id="PS50801">
    <property type="entry name" value="STAS"/>
    <property type="match status" value="1"/>
</dbReference>
<evidence type="ECO:0000256" key="1">
    <source>
        <dbReference type="ARBA" id="ARBA00009013"/>
    </source>
</evidence>
<evidence type="ECO:0000313" key="5">
    <source>
        <dbReference type="Proteomes" id="UP000243799"/>
    </source>
</evidence>
<feature type="domain" description="STAS" evidence="3">
    <location>
        <begin position="10"/>
        <end position="119"/>
    </location>
</feature>
<dbReference type="Gene3D" id="3.30.750.24">
    <property type="entry name" value="STAS domain"/>
    <property type="match status" value="1"/>
</dbReference>
<dbReference type="InterPro" id="IPR003658">
    <property type="entry name" value="Anti-sigma_ant"/>
</dbReference>
<evidence type="ECO:0000256" key="2">
    <source>
        <dbReference type="RuleBase" id="RU003749"/>
    </source>
</evidence>
<sequence length="122" mass="13125">MSNTGPRDLLSVRTDHRDGVVVVRIEGEVDLTVLPDVTSALARALSGGSNAVLVDMSAVGFLCTRGVSLLIDVEQRAGQQGIRLCLVTAQRAVLRPIRLLGLHERFLIRPSVAQVLEELADT</sequence>
<dbReference type="InterPro" id="IPR002645">
    <property type="entry name" value="STAS_dom"/>
</dbReference>
<evidence type="ECO:0000313" key="4">
    <source>
        <dbReference type="EMBL" id="SFB43285.1"/>
    </source>
</evidence>
<organism evidence="4 5">
    <name type="scientific">Amycolatopsis marina</name>
    <dbReference type="NCBI Taxonomy" id="490629"/>
    <lineage>
        <taxon>Bacteria</taxon>
        <taxon>Bacillati</taxon>
        <taxon>Actinomycetota</taxon>
        <taxon>Actinomycetes</taxon>
        <taxon>Pseudonocardiales</taxon>
        <taxon>Pseudonocardiaceae</taxon>
        <taxon>Amycolatopsis</taxon>
    </lineage>
</organism>
<dbReference type="Pfam" id="PF01740">
    <property type="entry name" value="STAS"/>
    <property type="match status" value="1"/>
</dbReference>
<protein>
    <recommendedName>
        <fullName evidence="2">Anti-sigma factor antagonist</fullName>
    </recommendedName>
</protein>
<evidence type="ECO:0000259" key="3">
    <source>
        <dbReference type="PROSITE" id="PS50801"/>
    </source>
</evidence>
<comment type="similarity">
    <text evidence="1 2">Belongs to the anti-sigma-factor antagonist family.</text>
</comment>
<dbReference type="PANTHER" id="PTHR33495:SF2">
    <property type="entry name" value="ANTI-SIGMA FACTOR ANTAGONIST TM_1081-RELATED"/>
    <property type="match status" value="1"/>
</dbReference>
<gene>
    <name evidence="4" type="ORF">SAMN05216266_11180</name>
</gene>
<keyword evidence="5" id="KW-1185">Reference proteome</keyword>
<dbReference type="GO" id="GO:0043856">
    <property type="term" value="F:anti-sigma factor antagonist activity"/>
    <property type="evidence" value="ECO:0007669"/>
    <property type="project" value="InterPro"/>
</dbReference>
<reference evidence="5" key="1">
    <citation type="submission" date="2016-10" db="EMBL/GenBank/DDBJ databases">
        <authorList>
            <person name="Varghese N."/>
            <person name="Submissions S."/>
        </authorList>
    </citation>
    <scope>NUCLEOTIDE SEQUENCE [LARGE SCALE GENOMIC DNA]</scope>
    <source>
        <strain evidence="5">CGMCC 4.3568</strain>
    </source>
</reference>